<dbReference type="PROSITE" id="PS51296">
    <property type="entry name" value="RIESKE"/>
    <property type="match status" value="1"/>
</dbReference>
<evidence type="ECO:0000256" key="1">
    <source>
        <dbReference type="ARBA" id="ARBA00022714"/>
    </source>
</evidence>
<evidence type="ECO:0000256" key="6">
    <source>
        <dbReference type="SAM" id="MobiDB-lite"/>
    </source>
</evidence>
<dbReference type="PANTHER" id="PTHR21266">
    <property type="entry name" value="IRON-SULFUR DOMAIN CONTAINING PROTEIN"/>
    <property type="match status" value="1"/>
</dbReference>
<evidence type="ECO:0000313" key="8">
    <source>
        <dbReference type="EMBL" id="WAL62340.1"/>
    </source>
</evidence>
<dbReference type="GO" id="GO:0051537">
    <property type="term" value="F:2 iron, 2 sulfur cluster binding"/>
    <property type="evidence" value="ECO:0007669"/>
    <property type="project" value="UniProtKB-KW"/>
</dbReference>
<gene>
    <name evidence="8" type="ORF">OXH18_10225</name>
</gene>
<dbReference type="RefSeq" id="WP_268612636.1">
    <property type="nucleotide sequence ID" value="NZ_CP113797.1"/>
</dbReference>
<evidence type="ECO:0000256" key="4">
    <source>
        <dbReference type="ARBA" id="ARBA00023004"/>
    </source>
</evidence>
<dbReference type="GO" id="GO:0016705">
    <property type="term" value="F:oxidoreductase activity, acting on paired donors, with incorporation or reduction of molecular oxygen"/>
    <property type="evidence" value="ECO:0007669"/>
    <property type="project" value="UniProtKB-ARBA"/>
</dbReference>
<feature type="domain" description="Rieske" evidence="7">
    <location>
        <begin position="26"/>
        <end position="130"/>
    </location>
</feature>
<evidence type="ECO:0000259" key="7">
    <source>
        <dbReference type="PROSITE" id="PS51296"/>
    </source>
</evidence>
<keyword evidence="2" id="KW-0479">Metal-binding</keyword>
<sequence length="379" mass="43408">MELAVTLKSQTIQNKVREVGINENNWYPVAWANTLKPGEVIPVTIWQKSIAVYRDNHGQVHALENACPHKGIELHLGEIQGDRIVCPYHGWEFDGDGQCVNIPYFPKEQKLPCAQARSYPAEDRYSVIWVFPGDPTLATERQIPDVPEYADPNCLMIPITGVFRAHFSICNENTMDVFHGFLHKNLQGWFDPILLKLQDGDDFVKADYRVSYQGILTRFLGIDRDGSGVTTRTVSIHYQYPHYHSTMEGVSSLYLMRLPVGPNETRSFSLLFLPKIRLPKWLLRTIKPVMVPLVRRFLFMRFLEQDVGMMESEQRTYRANPNRRYVEVNPAIIALQRIIVRQYETFVQQSSQSPFHSQQSSHTSAPIAGLATSVSTERG</sequence>
<evidence type="ECO:0000256" key="2">
    <source>
        <dbReference type="ARBA" id="ARBA00022723"/>
    </source>
</evidence>
<dbReference type="SUPFAM" id="SSF55961">
    <property type="entry name" value="Bet v1-like"/>
    <property type="match status" value="1"/>
</dbReference>
<dbReference type="Gene3D" id="2.102.10.10">
    <property type="entry name" value="Rieske [2Fe-2S] iron-sulphur domain"/>
    <property type="match status" value="1"/>
</dbReference>
<feature type="compositionally biased region" description="Low complexity" evidence="6">
    <location>
        <begin position="354"/>
        <end position="364"/>
    </location>
</feature>
<accession>A0A9E8ZJG7</accession>
<dbReference type="InterPro" id="IPR017941">
    <property type="entry name" value="Rieske_2Fe-2S"/>
</dbReference>
<dbReference type="GO" id="GO:0051213">
    <property type="term" value="F:dioxygenase activity"/>
    <property type="evidence" value="ECO:0007669"/>
    <property type="project" value="UniProtKB-KW"/>
</dbReference>
<dbReference type="KEGG" id="tsin:OXH18_10225"/>
<dbReference type="AlphaFoldDB" id="A0A9E8ZJG7"/>
<dbReference type="EMBL" id="CP113797">
    <property type="protein sequence ID" value="WAL62340.1"/>
    <property type="molecule type" value="Genomic_DNA"/>
</dbReference>
<dbReference type="Pfam" id="PF00355">
    <property type="entry name" value="Rieske"/>
    <property type="match status" value="1"/>
</dbReference>
<keyword evidence="5" id="KW-0411">Iron-sulfur</keyword>
<dbReference type="SUPFAM" id="SSF50022">
    <property type="entry name" value="ISP domain"/>
    <property type="match status" value="1"/>
</dbReference>
<evidence type="ECO:0000256" key="3">
    <source>
        <dbReference type="ARBA" id="ARBA00023002"/>
    </source>
</evidence>
<feature type="region of interest" description="Disordered" evidence="6">
    <location>
        <begin position="354"/>
        <end position="379"/>
    </location>
</feature>
<keyword evidence="1" id="KW-0001">2Fe-2S</keyword>
<keyword evidence="8" id="KW-0223">Dioxygenase</keyword>
<dbReference type="PANTHER" id="PTHR21266:SF57">
    <property type="entry name" value="3-CHLOROBENZOATE-3,4-DIOXYGENASE"/>
    <property type="match status" value="1"/>
</dbReference>
<dbReference type="Proteomes" id="UP001163152">
    <property type="component" value="Chromosome"/>
</dbReference>
<dbReference type="Pfam" id="PF19112">
    <property type="entry name" value="VanA_C"/>
    <property type="match status" value="1"/>
</dbReference>
<name>A0A9E8ZJG7_9CYAN</name>
<proteinExistence type="predicted"/>
<evidence type="ECO:0000313" key="9">
    <source>
        <dbReference type="Proteomes" id="UP001163152"/>
    </source>
</evidence>
<evidence type="ECO:0000256" key="5">
    <source>
        <dbReference type="ARBA" id="ARBA00023014"/>
    </source>
</evidence>
<dbReference type="InterPro" id="IPR044043">
    <property type="entry name" value="VanA_C_cat"/>
</dbReference>
<protein>
    <submittedName>
        <fullName evidence="8">Aromatic ring-hydroxylating dioxygenase subunit alpha</fullName>
    </submittedName>
</protein>
<dbReference type="GO" id="GO:0004497">
    <property type="term" value="F:monooxygenase activity"/>
    <property type="evidence" value="ECO:0007669"/>
    <property type="project" value="UniProtKB-ARBA"/>
</dbReference>
<dbReference type="GO" id="GO:0046872">
    <property type="term" value="F:metal ion binding"/>
    <property type="evidence" value="ECO:0007669"/>
    <property type="project" value="UniProtKB-KW"/>
</dbReference>
<dbReference type="InterPro" id="IPR050584">
    <property type="entry name" value="Cholesterol_7-desaturase"/>
</dbReference>
<dbReference type="InterPro" id="IPR036922">
    <property type="entry name" value="Rieske_2Fe-2S_sf"/>
</dbReference>
<keyword evidence="4" id="KW-0408">Iron</keyword>
<keyword evidence="9" id="KW-1185">Reference proteome</keyword>
<reference evidence="8" key="1">
    <citation type="submission" date="2022-12" db="EMBL/GenBank/DDBJ databases">
        <title>Polyphasic identification of a Novel Hot-Spring Cyanobacterium Ocullathermofonsia sinensis gen nov. sp. nov. and Genomic Insights on its Adaptations to the Thermal Habitat.</title>
        <authorList>
            <person name="Daroch M."/>
            <person name="Tang J."/>
            <person name="Jiang Y."/>
        </authorList>
    </citation>
    <scope>NUCLEOTIDE SEQUENCE</scope>
    <source>
        <strain evidence="8">PKUAC-SCTA174</strain>
    </source>
</reference>
<organism evidence="8 9">
    <name type="scientific">Thermocoleostomius sinensis A174</name>
    <dbReference type="NCBI Taxonomy" id="2016057"/>
    <lineage>
        <taxon>Bacteria</taxon>
        <taxon>Bacillati</taxon>
        <taxon>Cyanobacteriota</taxon>
        <taxon>Cyanophyceae</taxon>
        <taxon>Oculatellales</taxon>
        <taxon>Oculatellaceae</taxon>
        <taxon>Thermocoleostomius</taxon>
    </lineage>
</organism>
<keyword evidence="3" id="KW-0560">Oxidoreductase</keyword>